<keyword evidence="2" id="KW-1185">Reference proteome</keyword>
<gene>
    <name evidence="1" type="ORF">BAG01nite_42790</name>
</gene>
<reference evidence="1 2" key="1">
    <citation type="submission" date="2019-06" db="EMBL/GenBank/DDBJ databases">
        <title>Whole genome shotgun sequence of Brevibacillus agri NBRC 15538.</title>
        <authorList>
            <person name="Hosoyama A."/>
            <person name="Uohara A."/>
            <person name="Ohji S."/>
            <person name="Ichikawa N."/>
        </authorList>
    </citation>
    <scope>NUCLEOTIDE SEQUENCE [LARGE SCALE GENOMIC DNA]</scope>
    <source>
        <strain evidence="1 2">NBRC 15538</strain>
    </source>
</reference>
<organism evidence="1 2">
    <name type="scientific">Brevibacillus agri</name>
    <dbReference type="NCBI Taxonomy" id="51101"/>
    <lineage>
        <taxon>Bacteria</taxon>
        <taxon>Bacillati</taxon>
        <taxon>Bacillota</taxon>
        <taxon>Bacilli</taxon>
        <taxon>Bacillales</taxon>
        <taxon>Paenibacillaceae</taxon>
        <taxon>Brevibacillus</taxon>
    </lineage>
</organism>
<dbReference type="InterPro" id="IPR036702">
    <property type="entry name" value="ComB-like_sf"/>
</dbReference>
<proteinExistence type="predicted"/>
<protein>
    <recommendedName>
        <fullName evidence="3">XkdX family protein</fullName>
    </recommendedName>
</protein>
<dbReference type="EMBL" id="BJOD01000062">
    <property type="protein sequence ID" value="GED28177.1"/>
    <property type="molecule type" value="Genomic_DNA"/>
</dbReference>
<sequence length="58" mass="6502">MQMKDKLPQWLVKTGSGQELIAMGYQDDVTIASEFDVSKIVPILNQDGAFTPYPNKDE</sequence>
<evidence type="ECO:0000313" key="2">
    <source>
        <dbReference type="Proteomes" id="UP000317180"/>
    </source>
</evidence>
<comment type="caution">
    <text evidence="1">The sequence shown here is derived from an EMBL/GenBank/DDBJ whole genome shotgun (WGS) entry which is preliminary data.</text>
</comment>
<accession>A0ABQ0SWG3</accession>
<dbReference type="Proteomes" id="UP000317180">
    <property type="component" value="Unassembled WGS sequence"/>
</dbReference>
<evidence type="ECO:0000313" key="1">
    <source>
        <dbReference type="EMBL" id="GED28177.1"/>
    </source>
</evidence>
<dbReference type="SUPFAM" id="SSF142823">
    <property type="entry name" value="ComB-like"/>
    <property type="match status" value="1"/>
</dbReference>
<dbReference type="Gene3D" id="3.90.1560.10">
    <property type="entry name" value="ComB-like"/>
    <property type="match status" value="1"/>
</dbReference>
<evidence type="ECO:0008006" key="3">
    <source>
        <dbReference type="Google" id="ProtNLM"/>
    </source>
</evidence>
<name>A0ABQ0SWG3_9BACL</name>